<evidence type="ECO:0000256" key="1">
    <source>
        <dbReference type="SAM" id="Phobius"/>
    </source>
</evidence>
<dbReference type="EMBL" id="WIBF01000011">
    <property type="protein sequence ID" value="MQQ10024.1"/>
    <property type="molecule type" value="Genomic_DNA"/>
</dbReference>
<keyword evidence="1" id="KW-0812">Transmembrane</keyword>
<accession>A0A843YKT5</accession>
<keyword evidence="1" id="KW-0472">Membrane</keyword>
<organism evidence="2 3">
    <name type="scientific">Tritonibacter litoralis</name>
    <dbReference type="NCBI Taxonomy" id="2662264"/>
    <lineage>
        <taxon>Bacteria</taxon>
        <taxon>Pseudomonadati</taxon>
        <taxon>Pseudomonadota</taxon>
        <taxon>Alphaproteobacteria</taxon>
        <taxon>Rhodobacterales</taxon>
        <taxon>Paracoccaceae</taxon>
        <taxon>Tritonibacter</taxon>
    </lineage>
</organism>
<keyword evidence="3" id="KW-1185">Reference proteome</keyword>
<dbReference type="AlphaFoldDB" id="A0A843YKT5"/>
<evidence type="ECO:0000313" key="2">
    <source>
        <dbReference type="EMBL" id="MQQ10024.1"/>
    </source>
</evidence>
<reference evidence="2 3" key="1">
    <citation type="submission" date="2019-10" db="EMBL/GenBank/DDBJ databases">
        <title>Epibacterium sp. nov., isolated from seawater.</title>
        <authorList>
            <person name="Zhang X."/>
            <person name="Li N."/>
        </authorList>
    </citation>
    <scope>NUCLEOTIDE SEQUENCE [LARGE SCALE GENOMIC DNA]</scope>
    <source>
        <strain evidence="2 3">SM1979</strain>
    </source>
</reference>
<gene>
    <name evidence="2" type="ORF">GFB49_16275</name>
</gene>
<keyword evidence="1" id="KW-1133">Transmembrane helix</keyword>
<sequence length="107" mass="12210">MIASDGAEREGEIKSSFVDRRTYRRRRLMDLSRMLPVLGGLLLAVPLMWPQRAESPDPMPMSTVLIYVFSVWLLLILLALFFGLAVRRWAHHWIDAPHAPVDDAEGP</sequence>
<name>A0A843YKT5_9RHOB</name>
<protein>
    <submittedName>
        <fullName evidence="2">Uncharacterized protein</fullName>
    </submittedName>
</protein>
<dbReference type="Proteomes" id="UP000444174">
    <property type="component" value="Unassembled WGS sequence"/>
</dbReference>
<feature type="transmembrane region" description="Helical" evidence="1">
    <location>
        <begin position="31"/>
        <end position="49"/>
    </location>
</feature>
<proteinExistence type="predicted"/>
<evidence type="ECO:0000313" key="3">
    <source>
        <dbReference type="Proteomes" id="UP000444174"/>
    </source>
</evidence>
<feature type="transmembrane region" description="Helical" evidence="1">
    <location>
        <begin position="64"/>
        <end position="86"/>
    </location>
</feature>
<comment type="caution">
    <text evidence="2">The sequence shown here is derived from an EMBL/GenBank/DDBJ whole genome shotgun (WGS) entry which is preliminary data.</text>
</comment>